<dbReference type="InterPro" id="IPR000608">
    <property type="entry name" value="UBC"/>
</dbReference>
<dbReference type="Gene3D" id="3.10.110.10">
    <property type="entry name" value="Ubiquitin Conjugating Enzyme"/>
    <property type="match status" value="1"/>
</dbReference>
<reference evidence="9" key="1">
    <citation type="submission" date="2018-04" db="EMBL/GenBank/DDBJ databases">
        <title>WGS assembly of Panicum hallii.</title>
        <authorList>
            <person name="Lovell J."/>
            <person name="Jenkins J."/>
            <person name="Lowry D."/>
            <person name="Mamidi S."/>
            <person name="Sreedasyam A."/>
            <person name="Weng X."/>
            <person name="Barry K."/>
            <person name="Bonette J."/>
            <person name="Campitelli B."/>
            <person name="Daum C."/>
            <person name="Gordon S."/>
            <person name="Gould B."/>
            <person name="Lipzen A."/>
            <person name="Macqueen A."/>
            <person name="Palacio-Mejia J."/>
            <person name="Plott C."/>
            <person name="Shakirov E."/>
            <person name="Shu S."/>
            <person name="Yoshinaga Y."/>
            <person name="Zane M."/>
            <person name="Rokhsar D."/>
            <person name="Grimwood J."/>
            <person name="Schmutz J."/>
            <person name="Juenger T."/>
        </authorList>
    </citation>
    <scope>NUCLEOTIDE SEQUENCE [LARGE SCALE GENOMIC DNA]</scope>
    <source>
        <strain evidence="9">FIL2</strain>
    </source>
</reference>
<dbReference type="InterPro" id="IPR016135">
    <property type="entry name" value="UBQ-conjugating_enzyme/RWD"/>
</dbReference>
<feature type="compositionally biased region" description="Polar residues" evidence="7">
    <location>
        <begin position="255"/>
        <end position="266"/>
    </location>
</feature>
<dbReference type="GO" id="GO:0005524">
    <property type="term" value="F:ATP binding"/>
    <property type="evidence" value="ECO:0007669"/>
    <property type="project" value="UniProtKB-KW"/>
</dbReference>
<organism evidence="9">
    <name type="scientific">Panicum hallii</name>
    <dbReference type="NCBI Taxonomy" id="206008"/>
    <lineage>
        <taxon>Eukaryota</taxon>
        <taxon>Viridiplantae</taxon>
        <taxon>Streptophyta</taxon>
        <taxon>Embryophyta</taxon>
        <taxon>Tracheophyta</taxon>
        <taxon>Spermatophyta</taxon>
        <taxon>Magnoliopsida</taxon>
        <taxon>Liliopsida</taxon>
        <taxon>Poales</taxon>
        <taxon>Poaceae</taxon>
        <taxon>PACMAD clade</taxon>
        <taxon>Panicoideae</taxon>
        <taxon>Panicodae</taxon>
        <taxon>Paniceae</taxon>
        <taxon>Panicinae</taxon>
        <taxon>Panicum</taxon>
        <taxon>Panicum sect. Panicum</taxon>
    </lineage>
</organism>
<feature type="compositionally biased region" description="Basic and acidic residues" evidence="7">
    <location>
        <begin position="371"/>
        <end position="382"/>
    </location>
</feature>
<feature type="compositionally biased region" description="Polar residues" evidence="7">
    <location>
        <begin position="238"/>
        <end position="247"/>
    </location>
</feature>
<dbReference type="EMBL" id="CM008050">
    <property type="protein sequence ID" value="PVH38407.1"/>
    <property type="molecule type" value="Genomic_DNA"/>
</dbReference>
<feature type="compositionally biased region" description="Polar residues" evidence="7">
    <location>
        <begin position="183"/>
        <end position="195"/>
    </location>
</feature>
<dbReference type="FunFam" id="3.10.110.10:FF:000041">
    <property type="entry name" value="Ubiquitin-conjugating enzyme E2 T"/>
    <property type="match status" value="1"/>
</dbReference>
<feature type="compositionally biased region" description="Polar residues" evidence="7">
    <location>
        <begin position="421"/>
        <end position="437"/>
    </location>
</feature>
<evidence type="ECO:0000256" key="6">
    <source>
        <dbReference type="PROSITE-ProRule" id="PRU10133"/>
    </source>
</evidence>
<feature type="region of interest" description="Disordered" evidence="7">
    <location>
        <begin position="183"/>
        <end position="266"/>
    </location>
</feature>
<dbReference type="PROSITE" id="PS00183">
    <property type="entry name" value="UBC_1"/>
    <property type="match status" value="1"/>
</dbReference>
<dbReference type="GO" id="GO:0061631">
    <property type="term" value="F:ubiquitin conjugating enzyme activity"/>
    <property type="evidence" value="ECO:0007669"/>
    <property type="project" value="UniProtKB-EC"/>
</dbReference>
<evidence type="ECO:0000256" key="1">
    <source>
        <dbReference type="ARBA" id="ARBA00012486"/>
    </source>
</evidence>
<sequence length="579" mass="63140">MAQAARLSLRMQKEIKLLLDDPPHGVSLNLSEDENVLSSLSSIEARIEGPEETVYAKGVFILKIQIPERYPFQPPNVTFVTPIYHPNIDNGGRICLDILNLPPKGAWQPSLNIATVLTSIGLLLCEPNPDDGLMAEISREYKYNRQVFDINARLWTEKYASPSAVDASGWGPVDAGVLAQNAQMEDTKSQGSLPNASKRDCEGNQRKMRLLGQKLSLKSERSEENMKTVKQDPVASHLPSTARSTYPTACFSDVSGRQNDTSENMSVRTASGVVSKKEYQGNNKNLQLPGLGLSVISEAPSKRSDGNDMLPNHLPTSASDAKDHAMQSSDDILGNSFPRSIGGSSDRSYKPPEGNRRNIRTLGLKLLLKSVKPEKKSDDQKENMAPNHLPPQPGFNKLQKRPLDVVSRKKFSGGPALVQQDPITEHQQSNTQMVSNEECNQGRKKLCSLSRRLSLKSGLLGGDSACDKEYKPPNCSVSDKKPDELPLSAPPAPIPKGEAVAPNELPLSAPTVLESQAKTLGFAGGQKDASSGNSSVKQNAVAVENIVVSDSEESEDERERPPRSRLSLMRQRLAGKLRT</sequence>
<dbReference type="Proteomes" id="UP000243499">
    <property type="component" value="Chromosome 5"/>
</dbReference>
<keyword evidence="5" id="KW-0067">ATP-binding</keyword>
<feature type="compositionally biased region" description="Basic and acidic residues" evidence="7">
    <location>
        <begin position="217"/>
        <end position="230"/>
    </location>
</feature>
<feature type="region of interest" description="Disordered" evidence="7">
    <location>
        <begin position="546"/>
        <end position="579"/>
    </location>
</feature>
<feature type="active site" description="Glycyl thioester intermediate" evidence="6">
    <location>
        <position position="95"/>
    </location>
</feature>
<evidence type="ECO:0000256" key="5">
    <source>
        <dbReference type="ARBA" id="ARBA00022840"/>
    </source>
</evidence>
<dbReference type="EC" id="2.3.2.23" evidence="1"/>
<evidence type="ECO:0000256" key="3">
    <source>
        <dbReference type="ARBA" id="ARBA00022741"/>
    </source>
</evidence>
<feature type="region of interest" description="Disordered" evidence="7">
    <location>
        <begin position="297"/>
        <end position="398"/>
    </location>
</feature>
<keyword evidence="2" id="KW-0808">Transferase</keyword>
<dbReference type="PANTHER" id="PTHR24068">
    <property type="entry name" value="UBIQUITIN-CONJUGATING ENZYME E2"/>
    <property type="match status" value="1"/>
</dbReference>
<accession>A0A2T8IL53</accession>
<protein>
    <recommendedName>
        <fullName evidence="1">E2 ubiquitin-conjugating enzyme</fullName>
        <ecNumber evidence="1">2.3.2.23</ecNumber>
    </recommendedName>
</protein>
<feature type="domain" description="UBC core" evidence="8">
    <location>
        <begin position="6"/>
        <end position="161"/>
    </location>
</feature>
<feature type="region of interest" description="Disordered" evidence="7">
    <location>
        <begin position="461"/>
        <end position="502"/>
    </location>
</feature>
<keyword evidence="3" id="KW-0547">Nucleotide-binding</keyword>
<feature type="region of interest" description="Disordered" evidence="7">
    <location>
        <begin position="410"/>
        <end position="437"/>
    </location>
</feature>
<evidence type="ECO:0000256" key="7">
    <source>
        <dbReference type="SAM" id="MobiDB-lite"/>
    </source>
</evidence>
<dbReference type="SMART" id="SM00212">
    <property type="entry name" value="UBCc"/>
    <property type="match status" value="1"/>
</dbReference>
<dbReference type="Gramene" id="PVH38407">
    <property type="protein sequence ID" value="PVH38407"/>
    <property type="gene ID" value="PAHAL_5G252400"/>
</dbReference>
<evidence type="ECO:0000259" key="8">
    <source>
        <dbReference type="PROSITE" id="PS50127"/>
    </source>
</evidence>
<dbReference type="SUPFAM" id="SSF54495">
    <property type="entry name" value="UBC-like"/>
    <property type="match status" value="1"/>
</dbReference>
<evidence type="ECO:0000313" key="9">
    <source>
        <dbReference type="EMBL" id="PVH38407.1"/>
    </source>
</evidence>
<dbReference type="CDD" id="cd23805">
    <property type="entry name" value="UBCc_UBE2T"/>
    <property type="match status" value="1"/>
</dbReference>
<gene>
    <name evidence="9" type="ORF">PAHAL_5G252400</name>
</gene>
<dbReference type="InterPro" id="IPR023313">
    <property type="entry name" value="UBQ-conjugating_AS"/>
</dbReference>
<proteinExistence type="predicted"/>
<dbReference type="Pfam" id="PF00179">
    <property type="entry name" value="UQ_con"/>
    <property type="match status" value="1"/>
</dbReference>
<keyword evidence="4" id="KW-0833">Ubl conjugation pathway</keyword>
<evidence type="ECO:0000256" key="2">
    <source>
        <dbReference type="ARBA" id="ARBA00022679"/>
    </source>
</evidence>
<evidence type="ECO:0000256" key="4">
    <source>
        <dbReference type="ARBA" id="ARBA00022786"/>
    </source>
</evidence>
<name>A0A2T8IL53_9POAL</name>
<dbReference type="AlphaFoldDB" id="A0A2T8IL53"/>
<dbReference type="PROSITE" id="PS50127">
    <property type="entry name" value="UBC_2"/>
    <property type="match status" value="1"/>
</dbReference>
<feature type="compositionally biased region" description="Basic and acidic residues" evidence="7">
    <location>
        <begin position="347"/>
        <end position="356"/>
    </location>
</feature>